<evidence type="ECO:0000256" key="6">
    <source>
        <dbReference type="ARBA" id="ARBA00023136"/>
    </source>
</evidence>
<evidence type="ECO:0000256" key="3">
    <source>
        <dbReference type="ARBA" id="ARBA00022475"/>
    </source>
</evidence>
<feature type="transmembrane region" description="Helical" evidence="8">
    <location>
        <begin position="354"/>
        <end position="376"/>
    </location>
</feature>
<keyword evidence="5 8" id="KW-1133">Transmembrane helix</keyword>
<feature type="transmembrane region" description="Helical" evidence="8">
    <location>
        <begin position="57"/>
        <end position="75"/>
    </location>
</feature>
<dbReference type="EMBL" id="VCKW01000127">
    <property type="protein sequence ID" value="TMQ94773.1"/>
    <property type="molecule type" value="Genomic_DNA"/>
</dbReference>
<feature type="transmembrane region" description="Helical" evidence="8">
    <location>
        <begin position="116"/>
        <end position="136"/>
    </location>
</feature>
<dbReference type="GO" id="GO:0005886">
    <property type="term" value="C:plasma membrane"/>
    <property type="evidence" value="ECO:0007669"/>
    <property type="project" value="UniProtKB-SubCell"/>
</dbReference>
<feature type="compositionally biased region" description="Basic and acidic residues" evidence="7">
    <location>
        <begin position="415"/>
        <end position="432"/>
    </location>
</feature>
<feature type="transmembrane region" description="Helical" evidence="8">
    <location>
        <begin position="232"/>
        <end position="253"/>
    </location>
</feature>
<keyword evidence="2" id="KW-0813">Transport</keyword>
<protein>
    <submittedName>
        <fullName evidence="10">MFS transporter</fullName>
    </submittedName>
</protein>
<feature type="transmembrane region" description="Helical" evidence="8">
    <location>
        <begin position="20"/>
        <end position="45"/>
    </location>
</feature>
<evidence type="ECO:0000256" key="7">
    <source>
        <dbReference type="SAM" id="MobiDB-lite"/>
    </source>
</evidence>
<comment type="subcellular location">
    <subcellularLocation>
        <location evidence="1">Cell membrane</location>
        <topology evidence="1">Multi-pass membrane protein</topology>
    </subcellularLocation>
</comment>
<keyword evidence="6 8" id="KW-0472">Membrane</keyword>
<evidence type="ECO:0000313" key="11">
    <source>
        <dbReference type="Proteomes" id="UP000309174"/>
    </source>
</evidence>
<dbReference type="SUPFAM" id="SSF103473">
    <property type="entry name" value="MFS general substrate transporter"/>
    <property type="match status" value="1"/>
</dbReference>
<organism evidence="10 11">
    <name type="scientific">Actinomadura soli</name>
    <dbReference type="NCBI Taxonomy" id="2508997"/>
    <lineage>
        <taxon>Bacteria</taxon>
        <taxon>Bacillati</taxon>
        <taxon>Actinomycetota</taxon>
        <taxon>Actinomycetes</taxon>
        <taxon>Streptosporangiales</taxon>
        <taxon>Thermomonosporaceae</taxon>
        <taxon>Actinomadura</taxon>
    </lineage>
</organism>
<dbReference type="Gene3D" id="1.20.1250.20">
    <property type="entry name" value="MFS general substrate transporter like domains"/>
    <property type="match status" value="1"/>
</dbReference>
<dbReference type="InterPro" id="IPR020846">
    <property type="entry name" value="MFS_dom"/>
</dbReference>
<feature type="transmembrane region" description="Helical" evidence="8">
    <location>
        <begin position="87"/>
        <end position="104"/>
    </location>
</feature>
<dbReference type="CDD" id="cd17321">
    <property type="entry name" value="MFS_MMR_MDR_like"/>
    <property type="match status" value="1"/>
</dbReference>
<evidence type="ECO:0000313" key="10">
    <source>
        <dbReference type="EMBL" id="TMQ94773.1"/>
    </source>
</evidence>
<feature type="transmembrane region" description="Helical" evidence="8">
    <location>
        <begin position="291"/>
        <end position="310"/>
    </location>
</feature>
<dbReference type="PANTHER" id="PTHR42718">
    <property type="entry name" value="MAJOR FACILITATOR SUPERFAMILY MULTIDRUG TRANSPORTER MFSC"/>
    <property type="match status" value="1"/>
</dbReference>
<feature type="transmembrane region" description="Helical" evidence="8">
    <location>
        <begin position="148"/>
        <end position="171"/>
    </location>
</feature>
<feature type="transmembrane region" description="Helical" evidence="8">
    <location>
        <begin position="259"/>
        <end position="279"/>
    </location>
</feature>
<dbReference type="OrthoDB" id="7375466at2"/>
<evidence type="ECO:0000256" key="2">
    <source>
        <dbReference type="ARBA" id="ARBA00022448"/>
    </source>
</evidence>
<evidence type="ECO:0000256" key="5">
    <source>
        <dbReference type="ARBA" id="ARBA00022989"/>
    </source>
</evidence>
<dbReference type="Pfam" id="PF07690">
    <property type="entry name" value="MFS_1"/>
    <property type="match status" value="1"/>
</dbReference>
<dbReference type="GO" id="GO:0022857">
    <property type="term" value="F:transmembrane transporter activity"/>
    <property type="evidence" value="ECO:0007669"/>
    <property type="project" value="InterPro"/>
</dbReference>
<evidence type="ECO:0000256" key="4">
    <source>
        <dbReference type="ARBA" id="ARBA00022692"/>
    </source>
</evidence>
<sequence>MRTATTVPSPTTWSPAGRGLLFVLSGTMLLDALEVSTAAVTLPPISDDLGLPPVSSHWLISGFALAFGGLIPVAGRVVARVGSRRPYLTALLVFAAASVAGGLAGDGPLLMATRVVKGACAAFTAPIGLAIIAAAFREGTARGRAMSVYALFGAGGFTCGLVVSGVLTTVLGWRWTLAAPAPAALALFLAGLRLVPRDAGAPGGVMAEKTGTAGREEGPAAVLARGRLLRSCLGAATLNGSFWGLLLVGSLHLQVVAGWTALQTALAFVPATVLLLVSVPYSGRLAERYGPARLIAVGAAAPPIGYALLLRLDGTPSYTVDILPTVLLVGAGYVLCFAALHIQATTGVPDSRKGLVSGVYQSSVQLGGALAVWLTALAAPADPVPGHHAAVGLITGVGTLGFLVALAGVISHRPGRSERSASNDEGSDHDHAGGGTSLSLRPSGVGTAERGTRGPRRQPSRHGRHDRQGRAHRGGGG</sequence>
<evidence type="ECO:0000256" key="1">
    <source>
        <dbReference type="ARBA" id="ARBA00004651"/>
    </source>
</evidence>
<proteinExistence type="predicted"/>
<dbReference type="InterPro" id="IPR011701">
    <property type="entry name" value="MFS"/>
</dbReference>
<feature type="transmembrane region" description="Helical" evidence="8">
    <location>
        <begin position="388"/>
        <end position="410"/>
    </location>
</feature>
<gene>
    <name evidence="10" type="ORF">ETD83_23495</name>
</gene>
<feature type="domain" description="Major facilitator superfamily (MFS) profile" evidence="9">
    <location>
        <begin position="20"/>
        <end position="413"/>
    </location>
</feature>
<dbReference type="PROSITE" id="PS50850">
    <property type="entry name" value="MFS"/>
    <property type="match status" value="1"/>
</dbReference>
<comment type="caution">
    <text evidence="10">The sequence shown here is derived from an EMBL/GenBank/DDBJ whole genome shotgun (WGS) entry which is preliminary data.</text>
</comment>
<accession>A0A5C4J9M3</accession>
<evidence type="ECO:0000256" key="8">
    <source>
        <dbReference type="SAM" id="Phobius"/>
    </source>
</evidence>
<dbReference type="AlphaFoldDB" id="A0A5C4J9M3"/>
<feature type="transmembrane region" description="Helical" evidence="8">
    <location>
        <begin position="177"/>
        <end position="195"/>
    </location>
</feature>
<keyword evidence="4 8" id="KW-0812">Transmembrane</keyword>
<name>A0A5C4J9M3_9ACTN</name>
<reference evidence="10 11" key="1">
    <citation type="submission" date="2019-05" db="EMBL/GenBank/DDBJ databases">
        <title>Draft genome sequence of Actinomadura sp. 14C53.</title>
        <authorList>
            <person name="Saricaoglu S."/>
            <person name="Isik K."/>
        </authorList>
    </citation>
    <scope>NUCLEOTIDE SEQUENCE [LARGE SCALE GENOMIC DNA]</scope>
    <source>
        <strain evidence="10 11">14C53</strain>
    </source>
</reference>
<keyword evidence="11" id="KW-1185">Reference proteome</keyword>
<dbReference type="Proteomes" id="UP000309174">
    <property type="component" value="Unassembled WGS sequence"/>
</dbReference>
<feature type="transmembrane region" description="Helical" evidence="8">
    <location>
        <begin position="322"/>
        <end position="342"/>
    </location>
</feature>
<feature type="region of interest" description="Disordered" evidence="7">
    <location>
        <begin position="414"/>
        <end position="477"/>
    </location>
</feature>
<evidence type="ECO:0000259" key="9">
    <source>
        <dbReference type="PROSITE" id="PS50850"/>
    </source>
</evidence>
<keyword evidence="3" id="KW-1003">Cell membrane</keyword>
<dbReference type="PANTHER" id="PTHR42718:SF46">
    <property type="entry name" value="BLR6921 PROTEIN"/>
    <property type="match status" value="1"/>
</dbReference>
<feature type="compositionally biased region" description="Basic residues" evidence="7">
    <location>
        <begin position="453"/>
        <end position="477"/>
    </location>
</feature>
<dbReference type="InterPro" id="IPR036259">
    <property type="entry name" value="MFS_trans_sf"/>
</dbReference>